<evidence type="ECO:0000256" key="2">
    <source>
        <dbReference type="ARBA" id="ARBA00005220"/>
    </source>
</evidence>
<comment type="similarity">
    <text evidence="8">Belongs to the polysaccharide lyase 1 family.</text>
</comment>
<name>A0AAV0FR25_9ASTE</name>
<dbReference type="Gene3D" id="2.160.20.10">
    <property type="entry name" value="Single-stranded right-handed beta-helix, Pectin lyase-like"/>
    <property type="match status" value="1"/>
</dbReference>
<keyword evidence="9" id="KW-1133">Transmembrane helix</keyword>
<dbReference type="InterPro" id="IPR011050">
    <property type="entry name" value="Pectin_lyase_fold/virulence"/>
</dbReference>
<keyword evidence="7 8" id="KW-0456">Lyase</keyword>
<reference evidence="11" key="1">
    <citation type="submission" date="2022-07" db="EMBL/GenBank/DDBJ databases">
        <authorList>
            <person name="Macas J."/>
            <person name="Novak P."/>
            <person name="Neumann P."/>
        </authorList>
    </citation>
    <scope>NUCLEOTIDE SEQUENCE</scope>
</reference>
<keyword evidence="9" id="KW-0472">Membrane</keyword>
<proteinExistence type="inferred from homology"/>
<protein>
    <recommendedName>
        <fullName evidence="3 8">Pectate lyase</fullName>
        <ecNumber evidence="3 8">4.2.2.2</ecNumber>
    </recommendedName>
</protein>
<dbReference type="InterPro" id="IPR018082">
    <property type="entry name" value="AmbAllergen"/>
</dbReference>
<dbReference type="GO" id="GO:0030570">
    <property type="term" value="F:pectate lyase activity"/>
    <property type="evidence" value="ECO:0007669"/>
    <property type="project" value="InterPro"/>
</dbReference>
<keyword evidence="9" id="KW-0812">Transmembrane</keyword>
<evidence type="ECO:0000256" key="1">
    <source>
        <dbReference type="ARBA" id="ARBA00000695"/>
    </source>
</evidence>
<dbReference type="Pfam" id="PF00544">
    <property type="entry name" value="Pectate_lyase_4"/>
    <property type="match status" value="1"/>
</dbReference>
<comment type="caution">
    <text evidence="11">The sequence shown here is derived from an EMBL/GenBank/DDBJ whole genome shotgun (WGS) entry which is preliminary data.</text>
</comment>
<evidence type="ECO:0000256" key="4">
    <source>
        <dbReference type="ARBA" id="ARBA00022723"/>
    </source>
</evidence>
<dbReference type="PANTHER" id="PTHR31683">
    <property type="entry name" value="PECTATE LYASE 18-RELATED"/>
    <property type="match status" value="1"/>
</dbReference>
<sequence>MMTPICRFGEGLTQRMPRCRKGYFHVFNNHYTSWGMYAIGGSANPTINSQGNHFTPPANPHALEVTKRTETSGEGEWSSWNWRSTDDVFENGAFFTPSGDQSDSAYQKATSSADVKSGGMTKQLTSNVGMLILTPNGLAAAGNGVLNTVPGVKEWNFGNIFDQGGGAPLQSTISPQTAFKIAVAIIILVILVSVIKRFRKKTNGK</sequence>
<evidence type="ECO:0000256" key="6">
    <source>
        <dbReference type="ARBA" id="ARBA00022837"/>
    </source>
</evidence>
<dbReference type="AlphaFoldDB" id="A0AAV0FR25"/>
<comment type="pathway">
    <text evidence="2 8">Glycan metabolism; pectin degradation; 2-dehydro-3-deoxy-D-gluconate from pectin: step 2/5.</text>
</comment>
<dbReference type="PANTHER" id="PTHR31683:SF187">
    <property type="entry name" value="PECTATE LYASE 18-RELATED"/>
    <property type="match status" value="1"/>
</dbReference>
<evidence type="ECO:0000256" key="9">
    <source>
        <dbReference type="SAM" id="Phobius"/>
    </source>
</evidence>
<feature type="domain" description="Pectate lyase" evidence="10">
    <location>
        <begin position="12"/>
        <end position="79"/>
    </location>
</feature>
<evidence type="ECO:0000256" key="7">
    <source>
        <dbReference type="ARBA" id="ARBA00023239"/>
    </source>
</evidence>
<dbReference type="EC" id="4.2.2.2" evidence="3 8"/>
<dbReference type="EMBL" id="CAMAPF010001001">
    <property type="protein sequence ID" value="CAH9137571.1"/>
    <property type="molecule type" value="Genomic_DNA"/>
</dbReference>
<organism evidence="11 12">
    <name type="scientific">Cuscuta epithymum</name>
    <dbReference type="NCBI Taxonomy" id="186058"/>
    <lineage>
        <taxon>Eukaryota</taxon>
        <taxon>Viridiplantae</taxon>
        <taxon>Streptophyta</taxon>
        <taxon>Embryophyta</taxon>
        <taxon>Tracheophyta</taxon>
        <taxon>Spermatophyta</taxon>
        <taxon>Magnoliopsida</taxon>
        <taxon>eudicotyledons</taxon>
        <taxon>Gunneridae</taxon>
        <taxon>Pentapetalae</taxon>
        <taxon>asterids</taxon>
        <taxon>lamiids</taxon>
        <taxon>Solanales</taxon>
        <taxon>Convolvulaceae</taxon>
        <taxon>Cuscuteae</taxon>
        <taxon>Cuscuta</taxon>
        <taxon>Cuscuta subgen. Cuscuta</taxon>
    </lineage>
</organism>
<comment type="catalytic activity">
    <reaction evidence="1 8">
        <text>Eliminative cleavage of (1-&gt;4)-alpha-D-galacturonan to give oligosaccharides with 4-deoxy-alpha-D-galact-4-enuronosyl groups at their non-reducing ends.</text>
        <dbReference type="EC" id="4.2.2.2"/>
    </reaction>
</comment>
<keyword evidence="4 8" id="KW-0479">Metal-binding</keyword>
<keyword evidence="5" id="KW-0732">Signal</keyword>
<dbReference type="Proteomes" id="UP001152523">
    <property type="component" value="Unassembled WGS sequence"/>
</dbReference>
<dbReference type="SUPFAM" id="SSF51126">
    <property type="entry name" value="Pectin lyase-like"/>
    <property type="match status" value="1"/>
</dbReference>
<dbReference type="PRINTS" id="PR00807">
    <property type="entry name" value="AMBALLERGEN"/>
</dbReference>
<evidence type="ECO:0000313" key="12">
    <source>
        <dbReference type="Proteomes" id="UP001152523"/>
    </source>
</evidence>
<evidence type="ECO:0000313" key="11">
    <source>
        <dbReference type="EMBL" id="CAH9137571.1"/>
    </source>
</evidence>
<evidence type="ECO:0000259" key="10">
    <source>
        <dbReference type="Pfam" id="PF00544"/>
    </source>
</evidence>
<keyword evidence="12" id="KW-1185">Reference proteome</keyword>
<dbReference type="InterPro" id="IPR012334">
    <property type="entry name" value="Pectin_lyas_fold"/>
</dbReference>
<accession>A0AAV0FR25</accession>
<keyword evidence="6 8" id="KW-0106">Calcium</keyword>
<comment type="cofactor">
    <cofactor evidence="8">
        <name>Ca(2+)</name>
        <dbReference type="ChEBI" id="CHEBI:29108"/>
    </cofactor>
    <text evidence="8">Binds 1 Ca(2+) ion. Required for its activity.</text>
</comment>
<dbReference type="InterPro" id="IPR002022">
    <property type="entry name" value="Pec_lyase"/>
</dbReference>
<evidence type="ECO:0000256" key="8">
    <source>
        <dbReference type="RuleBase" id="RU361123"/>
    </source>
</evidence>
<evidence type="ECO:0000256" key="3">
    <source>
        <dbReference type="ARBA" id="ARBA00012272"/>
    </source>
</evidence>
<gene>
    <name evidence="11" type="ORF">CEPIT_LOCUS36127</name>
</gene>
<evidence type="ECO:0000256" key="5">
    <source>
        <dbReference type="ARBA" id="ARBA00022729"/>
    </source>
</evidence>
<feature type="transmembrane region" description="Helical" evidence="9">
    <location>
        <begin position="177"/>
        <end position="195"/>
    </location>
</feature>
<dbReference type="InterPro" id="IPR045032">
    <property type="entry name" value="PEL"/>
</dbReference>